<dbReference type="AlphaFoldDB" id="A0A0D2ASL9"/>
<dbReference type="GO" id="GO:0000976">
    <property type="term" value="F:transcription cis-regulatory region binding"/>
    <property type="evidence" value="ECO:0007669"/>
    <property type="project" value="TreeGrafter"/>
</dbReference>
<dbReference type="PANTHER" id="PTHR37534">
    <property type="entry name" value="TRANSCRIPTIONAL ACTIVATOR PROTEIN UGA3"/>
    <property type="match status" value="1"/>
</dbReference>
<dbReference type="GO" id="GO:0005634">
    <property type="term" value="C:nucleus"/>
    <property type="evidence" value="ECO:0007669"/>
    <property type="project" value="TreeGrafter"/>
</dbReference>
<dbReference type="OrthoDB" id="4113136at2759"/>
<dbReference type="HOGENOM" id="CLU_665650_0_0_1"/>
<evidence type="ECO:0000313" key="4">
    <source>
        <dbReference type="Proteomes" id="UP000054466"/>
    </source>
</evidence>
<accession>A0A0D2ASL9</accession>
<dbReference type="EMBL" id="KN847043">
    <property type="protein sequence ID" value="KIW28137.1"/>
    <property type="molecule type" value="Genomic_DNA"/>
</dbReference>
<dbReference type="GO" id="GO:0003700">
    <property type="term" value="F:DNA-binding transcription factor activity"/>
    <property type="evidence" value="ECO:0007669"/>
    <property type="project" value="TreeGrafter"/>
</dbReference>
<evidence type="ECO:0000256" key="1">
    <source>
        <dbReference type="ARBA" id="ARBA00023242"/>
    </source>
</evidence>
<evidence type="ECO:0000313" key="3">
    <source>
        <dbReference type="EMBL" id="KIW28137.1"/>
    </source>
</evidence>
<sequence length="413" mass="46169">MQYLDAPEEQAEALPFAMPIHRSPSRTDTTTTTGVSVPEAWSPSPWTANDIFASSSSLDADRYAVRTPPRRSGQTLSSDFGPREAQLLRTFVQEWGPLLDCTDAQKHFTNAIPQLALNESECLLYAILTITALYLSRVSQYPSSAAQAYRQKCARALIPILQEDPTNMHEASMFATYVLLRVYDHLTVNFSSERVPDTIFTEGLALSTTPWNAYATQASLKQAAFWVHLRQDIHVALLLECPVNVDYTLYTQTVAVAQTITERGTVDWNADRGHEQDGSAATSAIVVECAWANRIVGIALNVVNYCYSDSEKTVDQWATLLVSLERWNIEKPPSFSPFFECKPATSTGEGFPHIYLMSDWHVIGLMYYHLAIAMLKIHHPARKTNKLGSSKFFLSDDKACFLFPAAEEKDPLI</sequence>
<evidence type="ECO:0008006" key="5">
    <source>
        <dbReference type="Google" id="ProtNLM"/>
    </source>
</evidence>
<evidence type="ECO:0000256" key="2">
    <source>
        <dbReference type="SAM" id="MobiDB-lite"/>
    </source>
</evidence>
<keyword evidence="1" id="KW-0539">Nucleus</keyword>
<dbReference type="PANTHER" id="PTHR37534:SF2">
    <property type="entry name" value="N-ACETYLTRANSFERASE DOMAIN-CONTAINING PROTEIN"/>
    <property type="match status" value="1"/>
</dbReference>
<feature type="region of interest" description="Disordered" evidence="2">
    <location>
        <begin position="14"/>
        <end position="41"/>
    </location>
</feature>
<dbReference type="GeneID" id="27347013"/>
<reference evidence="3 4" key="1">
    <citation type="submission" date="2015-01" db="EMBL/GenBank/DDBJ databases">
        <title>The Genome Sequence of Cladophialophora immunda CBS83496.</title>
        <authorList>
            <consortium name="The Broad Institute Genomics Platform"/>
            <person name="Cuomo C."/>
            <person name="de Hoog S."/>
            <person name="Gorbushina A."/>
            <person name="Stielow B."/>
            <person name="Teixiera M."/>
            <person name="Abouelleil A."/>
            <person name="Chapman S.B."/>
            <person name="Priest M."/>
            <person name="Young S.K."/>
            <person name="Wortman J."/>
            <person name="Nusbaum C."/>
            <person name="Birren B."/>
        </authorList>
    </citation>
    <scope>NUCLEOTIDE SEQUENCE [LARGE SCALE GENOMIC DNA]</scope>
    <source>
        <strain evidence="3 4">CBS 83496</strain>
    </source>
</reference>
<name>A0A0D2ASL9_9EURO</name>
<dbReference type="RefSeq" id="XP_016248353.1">
    <property type="nucleotide sequence ID" value="XM_016394934.1"/>
</dbReference>
<proteinExistence type="predicted"/>
<dbReference type="VEuPathDB" id="FungiDB:PV07_07819"/>
<keyword evidence="4" id="KW-1185">Reference proteome</keyword>
<organism evidence="3 4">
    <name type="scientific">Cladophialophora immunda</name>
    <dbReference type="NCBI Taxonomy" id="569365"/>
    <lineage>
        <taxon>Eukaryota</taxon>
        <taxon>Fungi</taxon>
        <taxon>Dikarya</taxon>
        <taxon>Ascomycota</taxon>
        <taxon>Pezizomycotina</taxon>
        <taxon>Eurotiomycetes</taxon>
        <taxon>Chaetothyriomycetidae</taxon>
        <taxon>Chaetothyriales</taxon>
        <taxon>Herpotrichiellaceae</taxon>
        <taxon>Cladophialophora</taxon>
    </lineage>
</organism>
<protein>
    <recommendedName>
        <fullName evidence="5">Transcription factor domain-containing protein</fullName>
    </recommendedName>
</protein>
<gene>
    <name evidence="3" type="ORF">PV07_07819</name>
</gene>
<dbReference type="Proteomes" id="UP000054466">
    <property type="component" value="Unassembled WGS sequence"/>
</dbReference>
<dbReference type="GO" id="GO:0045944">
    <property type="term" value="P:positive regulation of transcription by RNA polymerase II"/>
    <property type="evidence" value="ECO:0007669"/>
    <property type="project" value="TreeGrafter"/>
</dbReference>